<feature type="compositionally biased region" description="Low complexity" evidence="6">
    <location>
        <begin position="306"/>
        <end position="330"/>
    </location>
</feature>
<sequence>MDQWKSEGFRQSVQTDLGVSDFHQLPTDLSVPPTRLQPESSQRQELEVKNPIDARKVQKADREKLRRDRLNEQFLELGHALDPDRPKNDKATILSDTIQVLKDLTAQVNRLKAEYSSLSEESRELSQEKNELREEKASLKSETDNLNIQYQQRLRVMFPWSIDPAVVMAPPSYPFPVQVPVPAGPIAMHPSLQPYPFFRNQNPGAIPNPCSTFVPYSVPATQMELPSSQYLSPQLQPSSRSHSPGKDMNTKSKSTDPQKSSNGERKDDSNDVVTDLELKTPGSTADEELSTGEKKNRQFQKKRSSLTDGSCSSRCSSSREVQDSSSSSVGDRPKVDN</sequence>
<dbReference type="Pfam" id="PF23177">
    <property type="entry name" value="bHLH_IRO3"/>
    <property type="match status" value="1"/>
</dbReference>
<protein>
    <recommendedName>
        <fullName evidence="7">BHLH domain-containing protein</fullName>
    </recommendedName>
</protein>
<dbReference type="SUPFAM" id="SSF47459">
    <property type="entry name" value="HLH, helix-loop-helix DNA-binding domain"/>
    <property type="match status" value="1"/>
</dbReference>
<dbReference type="InterPro" id="IPR036638">
    <property type="entry name" value="HLH_DNA-bd_sf"/>
</dbReference>
<feature type="compositionally biased region" description="Low complexity" evidence="6">
    <location>
        <begin position="226"/>
        <end position="242"/>
    </location>
</feature>
<feature type="compositionally biased region" description="Basic and acidic residues" evidence="6">
    <location>
        <begin position="244"/>
        <end position="269"/>
    </location>
</feature>
<keyword evidence="9" id="KW-1185">Reference proteome</keyword>
<evidence type="ECO:0000256" key="2">
    <source>
        <dbReference type="ARBA" id="ARBA00023125"/>
    </source>
</evidence>
<dbReference type="PANTHER" id="PTHR47001">
    <property type="entry name" value="TRANSCRIPTION FACTOR BHLH121"/>
    <property type="match status" value="1"/>
</dbReference>
<gene>
    <name evidence="8" type="ORF">Sjap_010000</name>
</gene>
<evidence type="ECO:0000259" key="7">
    <source>
        <dbReference type="PROSITE" id="PS50888"/>
    </source>
</evidence>
<organism evidence="8 9">
    <name type="scientific">Stephania japonica</name>
    <dbReference type="NCBI Taxonomy" id="461633"/>
    <lineage>
        <taxon>Eukaryota</taxon>
        <taxon>Viridiplantae</taxon>
        <taxon>Streptophyta</taxon>
        <taxon>Embryophyta</taxon>
        <taxon>Tracheophyta</taxon>
        <taxon>Spermatophyta</taxon>
        <taxon>Magnoliopsida</taxon>
        <taxon>Ranunculales</taxon>
        <taxon>Menispermaceae</taxon>
        <taxon>Menispermoideae</taxon>
        <taxon>Cissampelideae</taxon>
        <taxon>Stephania</taxon>
    </lineage>
</organism>
<evidence type="ECO:0000256" key="4">
    <source>
        <dbReference type="ARBA" id="ARBA00023242"/>
    </source>
</evidence>
<evidence type="ECO:0000313" key="8">
    <source>
        <dbReference type="EMBL" id="KAK9129513.1"/>
    </source>
</evidence>
<dbReference type="SMART" id="SM00353">
    <property type="entry name" value="HLH"/>
    <property type="match status" value="1"/>
</dbReference>
<reference evidence="8 9" key="1">
    <citation type="submission" date="2024-01" db="EMBL/GenBank/DDBJ databases">
        <title>Genome assemblies of Stephania.</title>
        <authorList>
            <person name="Yang L."/>
        </authorList>
    </citation>
    <scope>NUCLEOTIDE SEQUENCE [LARGE SCALE GENOMIC DNA]</scope>
    <source>
        <strain evidence="8">QJT</strain>
        <tissue evidence="8">Leaf</tissue>
    </source>
</reference>
<evidence type="ECO:0000256" key="6">
    <source>
        <dbReference type="SAM" id="MobiDB-lite"/>
    </source>
</evidence>
<dbReference type="AlphaFoldDB" id="A0AAP0JAW1"/>
<dbReference type="InterPro" id="IPR057075">
    <property type="entry name" value="bHLH_IRO3"/>
</dbReference>
<evidence type="ECO:0000256" key="3">
    <source>
        <dbReference type="ARBA" id="ARBA00023163"/>
    </source>
</evidence>
<dbReference type="InterPro" id="IPR044579">
    <property type="entry name" value="bHLH11/121"/>
</dbReference>
<dbReference type="EMBL" id="JBBNAE010000004">
    <property type="protein sequence ID" value="KAK9129513.1"/>
    <property type="molecule type" value="Genomic_DNA"/>
</dbReference>
<evidence type="ECO:0000313" key="9">
    <source>
        <dbReference type="Proteomes" id="UP001417504"/>
    </source>
</evidence>
<name>A0AAP0JAW1_9MAGN</name>
<feature type="region of interest" description="Disordered" evidence="6">
    <location>
        <begin position="15"/>
        <end position="64"/>
    </location>
</feature>
<keyword evidence="3" id="KW-0804">Transcription</keyword>
<feature type="compositionally biased region" description="Basic and acidic residues" evidence="6">
    <location>
        <begin position="42"/>
        <end position="64"/>
    </location>
</feature>
<evidence type="ECO:0000256" key="5">
    <source>
        <dbReference type="SAM" id="Coils"/>
    </source>
</evidence>
<dbReference type="GO" id="GO:0046983">
    <property type="term" value="F:protein dimerization activity"/>
    <property type="evidence" value="ECO:0007669"/>
    <property type="project" value="InterPro"/>
</dbReference>
<proteinExistence type="predicted"/>
<feature type="coiled-coil region" evidence="5">
    <location>
        <begin position="94"/>
        <end position="149"/>
    </location>
</feature>
<dbReference type="PROSITE" id="PS50888">
    <property type="entry name" value="BHLH"/>
    <property type="match status" value="1"/>
</dbReference>
<evidence type="ECO:0000256" key="1">
    <source>
        <dbReference type="ARBA" id="ARBA00023015"/>
    </source>
</evidence>
<keyword evidence="4" id="KW-0539">Nucleus</keyword>
<dbReference type="InterPro" id="IPR011598">
    <property type="entry name" value="bHLH_dom"/>
</dbReference>
<dbReference type="PANTHER" id="PTHR47001:SF1">
    <property type="entry name" value="TRANSCRIPTION FACTOR BHLH11"/>
    <property type="match status" value="1"/>
</dbReference>
<comment type="caution">
    <text evidence="8">The sequence shown here is derived from an EMBL/GenBank/DDBJ whole genome shotgun (WGS) entry which is preliminary data.</text>
</comment>
<feature type="domain" description="BHLH" evidence="7">
    <location>
        <begin position="54"/>
        <end position="104"/>
    </location>
</feature>
<accession>A0AAP0JAW1</accession>
<keyword evidence="2" id="KW-0238">DNA-binding</keyword>
<dbReference type="GO" id="GO:0006879">
    <property type="term" value="P:intracellular iron ion homeostasis"/>
    <property type="evidence" value="ECO:0007669"/>
    <property type="project" value="InterPro"/>
</dbReference>
<dbReference type="GO" id="GO:0003677">
    <property type="term" value="F:DNA binding"/>
    <property type="evidence" value="ECO:0007669"/>
    <property type="project" value="UniProtKB-KW"/>
</dbReference>
<dbReference type="Proteomes" id="UP001417504">
    <property type="component" value="Unassembled WGS sequence"/>
</dbReference>
<dbReference type="GO" id="GO:0003700">
    <property type="term" value="F:DNA-binding transcription factor activity"/>
    <property type="evidence" value="ECO:0007669"/>
    <property type="project" value="InterPro"/>
</dbReference>
<keyword evidence="1" id="KW-0805">Transcription regulation</keyword>
<keyword evidence="5" id="KW-0175">Coiled coil</keyword>
<dbReference type="CDD" id="cd11446">
    <property type="entry name" value="bHLH_AtILR3_like"/>
    <property type="match status" value="1"/>
</dbReference>
<feature type="region of interest" description="Disordered" evidence="6">
    <location>
        <begin position="226"/>
        <end position="337"/>
    </location>
</feature>
<dbReference type="Gene3D" id="4.10.280.10">
    <property type="entry name" value="Helix-loop-helix DNA-binding domain"/>
    <property type="match status" value="1"/>
</dbReference>